<organism evidence="2 3">
    <name type="scientific">Apolygus lucorum</name>
    <name type="common">Small green plant bug</name>
    <name type="synonym">Lygocoris lucorum</name>
    <dbReference type="NCBI Taxonomy" id="248454"/>
    <lineage>
        <taxon>Eukaryota</taxon>
        <taxon>Metazoa</taxon>
        <taxon>Ecdysozoa</taxon>
        <taxon>Arthropoda</taxon>
        <taxon>Hexapoda</taxon>
        <taxon>Insecta</taxon>
        <taxon>Pterygota</taxon>
        <taxon>Neoptera</taxon>
        <taxon>Paraneoptera</taxon>
        <taxon>Hemiptera</taxon>
        <taxon>Heteroptera</taxon>
        <taxon>Panheteroptera</taxon>
        <taxon>Cimicomorpha</taxon>
        <taxon>Miridae</taxon>
        <taxon>Mirini</taxon>
        <taxon>Apolygus</taxon>
    </lineage>
</organism>
<dbReference type="InterPro" id="IPR050871">
    <property type="entry name" value="26S_Proteasome/COP9_Components"/>
</dbReference>
<dbReference type="SUPFAM" id="SSF46785">
    <property type="entry name" value="Winged helix' DNA-binding domain"/>
    <property type="match status" value="1"/>
</dbReference>
<dbReference type="SMART" id="SM00088">
    <property type="entry name" value="PINT"/>
    <property type="match status" value="1"/>
</dbReference>
<dbReference type="OrthoDB" id="194139at2759"/>
<feature type="domain" description="PCI" evidence="1">
    <location>
        <begin position="44"/>
        <end position="209"/>
    </location>
</feature>
<dbReference type="SMART" id="SM00753">
    <property type="entry name" value="PAM"/>
    <property type="match status" value="1"/>
</dbReference>
<feature type="non-terminal residue" evidence="2">
    <location>
        <position position="236"/>
    </location>
</feature>
<dbReference type="EMBL" id="WIXP02000006">
    <property type="protein sequence ID" value="KAF6209647.1"/>
    <property type="molecule type" value="Genomic_DNA"/>
</dbReference>
<dbReference type="InterPro" id="IPR000717">
    <property type="entry name" value="PCI_dom"/>
</dbReference>
<evidence type="ECO:0000313" key="2">
    <source>
        <dbReference type="EMBL" id="KAF6209647.1"/>
    </source>
</evidence>
<dbReference type="Pfam" id="PF01399">
    <property type="entry name" value="PCI"/>
    <property type="match status" value="1"/>
</dbReference>
<proteinExistence type="predicted"/>
<reference evidence="2" key="1">
    <citation type="journal article" date="2021" name="Mol. Ecol. Resour.">
        <title>Apolygus lucorum genome provides insights into omnivorousness and mesophyll feeding.</title>
        <authorList>
            <person name="Liu Y."/>
            <person name="Liu H."/>
            <person name="Wang H."/>
            <person name="Huang T."/>
            <person name="Liu B."/>
            <person name="Yang B."/>
            <person name="Yin L."/>
            <person name="Li B."/>
            <person name="Zhang Y."/>
            <person name="Zhang S."/>
            <person name="Jiang F."/>
            <person name="Zhang X."/>
            <person name="Ren Y."/>
            <person name="Wang B."/>
            <person name="Wang S."/>
            <person name="Lu Y."/>
            <person name="Wu K."/>
            <person name="Fan W."/>
            <person name="Wang G."/>
        </authorList>
    </citation>
    <scope>NUCLEOTIDE SEQUENCE</scope>
    <source>
        <strain evidence="2">12Hb</strain>
    </source>
</reference>
<dbReference type="Gene3D" id="1.25.40.570">
    <property type="match status" value="1"/>
</dbReference>
<dbReference type="Proteomes" id="UP000466442">
    <property type="component" value="Unassembled WGS sequence"/>
</dbReference>
<sequence>QKNTKKLQELYNQSLHIKSAIPHPYIMGIIRECGGKMHLTNGKFDEAITDFFEAFKNYDDAGSPRRTTSLKYLVLTNMLNKSSINPFDCPETKPYKGNPEVEAMTNLIAAYQAGDLTEFENIFRKNRTFLMDDPFIREHIEVLITNCRVQVLLKTVQPYSRICIKTIADELNISKDEVENLLVNCILDGTIKGKIDQLNSMLILKKNGDLEPRYSAIDNWVTELDSLSTVIANRLI</sequence>
<dbReference type="PROSITE" id="PS50250">
    <property type="entry name" value="PCI"/>
    <property type="match status" value="1"/>
</dbReference>
<evidence type="ECO:0000313" key="3">
    <source>
        <dbReference type="Proteomes" id="UP000466442"/>
    </source>
</evidence>
<evidence type="ECO:0000259" key="1">
    <source>
        <dbReference type="PROSITE" id="PS50250"/>
    </source>
</evidence>
<gene>
    <name evidence="2" type="ORF">GE061_015395</name>
</gene>
<comment type="caution">
    <text evidence="2">The sequence shown here is derived from an EMBL/GenBank/DDBJ whole genome shotgun (WGS) entry which is preliminary data.</text>
</comment>
<accession>A0A8S9XKY6</accession>
<keyword evidence="3" id="KW-1185">Reference proteome</keyword>
<dbReference type="PANTHER" id="PTHR10678">
    <property type="entry name" value="26S PROTEASOME NON-ATPASE REGULATORY SUBUNIT 11/COP9 SIGNALOSOME COMPLEX SUBUNIT 2"/>
    <property type="match status" value="1"/>
</dbReference>
<dbReference type="InterPro" id="IPR036390">
    <property type="entry name" value="WH_DNA-bd_sf"/>
</dbReference>
<dbReference type="AlphaFoldDB" id="A0A8S9XKY6"/>
<name>A0A8S9XKY6_APOLU</name>
<protein>
    <recommendedName>
        <fullName evidence="1">PCI domain-containing protein</fullName>
    </recommendedName>
</protein>